<dbReference type="PANTHER" id="PTHR36438">
    <property type="entry name" value="IRON-SULFUR CLUSTER REPAIR PROTEIN YTFE"/>
    <property type="match status" value="1"/>
</dbReference>
<dbReference type="InterPro" id="IPR012312">
    <property type="entry name" value="Hemerythrin-like"/>
</dbReference>
<dbReference type="RefSeq" id="WP_374345567.1">
    <property type="nucleotide sequence ID" value="NZ_JBHTLQ010000051.1"/>
</dbReference>
<dbReference type="Proteomes" id="UP001597216">
    <property type="component" value="Unassembled WGS sequence"/>
</dbReference>
<evidence type="ECO:0000256" key="4">
    <source>
        <dbReference type="ARBA" id="ARBA00023004"/>
    </source>
</evidence>
<dbReference type="InterPro" id="IPR019903">
    <property type="entry name" value="RIC_family"/>
</dbReference>
<dbReference type="Gene3D" id="1.20.120.520">
    <property type="entry name" value="nmb1532 protein domain like"/>
    <property type="match status" value="1"/>
</dbReference>
<proteinExistence type="predicted"/>
<organism evidence="6 7">
    <name type="scientific">Phenylobacterium conjunctum</name>
    <dbReference type="NCBI Taxonomy" id="1298959"/>
    <lineage>
        <taxon>Bacteria</taxon>
        <taxon>Pseudomonadati</taxon>
        <taxon>Pseudomonadota</taxon>
        <taxon>Alphaproteobacteria</taxon>
        <taxon>Caulobacterales</taxon>
        <taxon>Caulobacteraceae</taxon>
        <taxon>Phenylobacterium</taxon>
    </lineage>
</organism>
<evidence type="ECO:0000256" key="1">
    <source>
        <dbReference type="ARBA" id="ARBA00004496"/>
    </source>
</evidence>
<reference evidence="7" key="1">
    <citation type="journal article" date="2019" name="Int. J. Syst. Evol. Microbiol.">
        <title>The Global Catalogue of Microorganisms (GCM) 10K type strain sequencing project: providing services to taxonomists for standard genome sequencing and annotation.</title>
        <authorList>
            <consortium name="The Broad Institute Genomics Platform"/>
            <consortium name="The Broad Institute Genome Sequencing Center for Infectious Disease"/>
            <person name="Wu L."/>
            <person name="Ma J."/>
        </authorList>
    </citation>
    <scope>NUCLEOTIDE SEQUENCE [LARGE SCALE GENOMIC DNA]</scope>
    <source>
        <strain evidence="7">CCUG 55074</strain>
    </source>
</reference>
<evidence type="ECO:0000313" key="7">
    <source>
        <dbReference type="Proteomes" id="UP001597216"/>
    </source>
</evidence>
<comment type="subcellular location">
    <subcellularLocation>
        <location evidence="1">Cytoplasm</location>
    </subcellularLocation>
</comment>
<gene>
    <name evidence="6" type="ORF">ACFQ27_17070</name>
</gene>
<keyword evidence="2" id="KW-0963">Cytoplasm</keyword>
<name>A0ABW3T6G4_9CAUL</name>
<keyword evidence="7" id="KW-1185">Reference proteome</keyword>
<feature type="domain" description="Hemerythrin-like" evidence="5">
    <location>
        <begin position="23"/>
        <end position="162"/>
    </location>
</feature>
<evidence type="ECO:0000259" key="5">
    <source>
        <dbReference type="Pfam" id="PF01814"/>
    </source>
</evidence>
<protein>
    <submittedName>
        <fullName evidence="6">Hemerythrin domain-containing protein</fullName>
    </submittedName>
</protein>
<dbReference type="CDD" id="cd12108">
    <property type="entry name" value="Hr-like"/>
    <property type="match status" value="1"/>
</dbReference>
<evidence type="ECO:0000256" key="3">
    <source>
        <dbReference type="ARBA" id="ARBA00022723"/>
    </source>
</evidence>
<comment type="caution">
    <text evidence="6">The sequence shown here is derived from an EMBL/GenBank/DDBJ whole genome shotgun (WGS) entry which is preliminary data.</text>
</comment>
<dbReference type="PANTHER" id="PTHR36438:SF1">
    <property type="entry name" value="IRON-SULFUR CLUSTER REPAIR PROTEIN YTFE"/>
    <property type="match status" value="1"/>
</dbReference>
<dbReference type="Pfam" id="PF01814">
    <property type="entry name" value="Hemerythrin"/>
    <property type="match status" value="1"/>
</dbReference>
<evidence type="ECO:0000256" key="2">
    <source>
        <dbReference type="ARBA" id="ARBA00022490"/>
    </source>
</evidence>
<keyword evidence="3" id="KW-0479">Metal-binding</keyword>
<sequence>MPCPAAPVLDPPVGSATSSAELIAHILERYHVVHLAELGNLVLLARKVEAVHAEHPATPAGLADHLSFILDDLCGHQRKEEQVLFPMMLDGGHPMIGHPIARMMAEHQDVEAQLARLADLTAGFTAPADACRSWRALIEGCRKLDTDLREHMRLENEVLFPRFA</sequence>
<keyword evidence="4" id="KW-0408">Iron</keyword>
<evidence type="ECO:0000313" key="6">
    <source>
        <dbReference type="EMBL" id="MFD1192302.1"/>
    </source>
</evidence>
<dbReference type="EMBL" id="JBHTLQ010000051">
    <property type="protein sequence ID" value="MFD1192302.1"/>
    <property type="molecule type" value="Genomic_DNA"/>
</dbReference>
<accession>A0ABW3T6G4</accession>